<evidence type="ECO:0000256" key="1">
    <source>
        <dbReference type="ARBA" id="ARBA00004141"/>
    </source>
</evidence>
<protein>
    <submittedName>
        <fullName evidence="7">UbiA prenyltransferase</fullName>
    </submittedName>
</protein>
<evidence type="ECO:0000256" key="5">
    <source>
        <dbReference type="SAM" id="MobiDB-lite"/>
    </source>
</evidence>
<dbReference type="STRING" id="644352.J3NQ41"/>
<dbReference type="PANTHER" id="PTHR42723">
    <property type="entry name" value="CHLOROPHYLL SYNTHASE"/>
    <property type="match status" value="1"/>
</dbReference>
<dbReference type="VEuPathDB" id="FungiDB:GGTG_03398"/>
<feature type="region of interest" description="Disordered" evidence="5">
    <location>
        <begin position="1"/>
        <end position="21"/>
    </location>
</feature>
<dbReference type="RefSeq" id="XP_009219442.1">
    <property type="nucleotide sequence ID" value="XM_009221178.1"/>
</dbReference>
<organism evidence="7">
    <name type="scientific">Gaeumannomyces tritici (strain R3-111a-1)</name>
    <name type="common">Wheat and barley take-all root rot fungus</name>
    <name type="synonym">Gaeumannomyces graminis var. tritici</name>
    <dbReference type="NCBI Taxonomy" id="644352"/>
    <lineage>
        <taxon>Eukaryota</taxon>
        <taxon>Fungi</taxon>
        <taxon>Dikarya</taxon>
        <taxon>Ascomycota</taxon>
        <taxon>Pezizomycotina</taxon>
        <taxon>Sordariomycetes</taxon>
        <taxon>Sordariomycetidae</taxon>
        <taxon>Magnaporthales</taxon>
        <taxon>Magnaporthaceae</taxon>
        <taxon>Gaeumannomyces</taxon>
    </lineage>
</organism>
<gene>
    <name evidence="8" type="primary">20343856</name>
    <name evidence="7" type="ORF">GGTG_03398</name>
</gene>
<evidence type="ECO:0000313" key="7">
    <source>
        <dbReference type="EMBL" id="EJT78297.1"/>
    </source>
</evidence>
<evidence type="ECO:0000313" key="8">
    <source>
        <dbReference type="EnsemblFungi" id="EJT78297"/>
    </source>
</evidence>
<dbReference type="OrthoDB" id="434972at2759"/>
<dbReference type="Gene3D" id="1.10.357.140">
    <property type="entry name" value="UbiA prenyltransferase"/>
    <property type="match status" value="1"/>
</dbReference>
<evidence type="ECO:0000256" key="2">
    <source>
        <dbReference type="ARBA" id="ARBA00022692"/>
    </source>
</evidence>
<evidence type="ECO:0000313" key="9">
    <source>
        <dbReference type="Proteomes" id="UP000006039"/>
    </source>
</evidence>
<accession>J3NQ41</accession>
<keyword evidence="2 6" id="KW-0812">Transmembrane</keyword>
<feature type="transmembrane region" description="Helical" evidence="6">
    <location>
        <begin position="332"/>
        <end position="352"/>
    </location>
</feature>
<feature type="transmembrane region" description="Helical" evidence="6">
    <location>
        <begin position="185"/>
        <end position="207"/>
    </location>
</feature>
<sequence>MSSMPHKPDVPPALVSSTEHSSVKQFRDRVVSQRQTTLRELTRFLHTIWLFTESDVKTVLVPSALFGLANAVALWLLLPESAGVPHPRVVLGRAPQILLYVWVNLVVIDIQNQRDPDAIEEDRINKPGRPLPSGKVSPNEAGSLLVASVIIAVLASYCLGAPGASVLVILLGYAYSDLGGSEHPLLRNLLNALGMPCFAVGALQVALNPTYPNPYPTPSSPSGGGNGPWVPLLAGRWVLVLAAAIFSTISIQDIKDQEGDAARGRRTLPLVVGDAAARWLVALPVLAWSALLPWLWGCATAAAYAPVLGLGLVVAARTVAVRGDVPADKRTFKIWCLWLVAIYCLPLTRALLGGEGLMLVTA</sequence>
<keyword evidence="9" id="KW-1185">Reference proteome</keyword>
<keyword evidence="4 6" id="KW-0472">Membrane</keyword>
<proteinExistence type="predicted"/>
<dbReference type="eggNOG" id="ENOG502SNAR">
    <property type="taxonomic scope" value="Eukaryota"/>
</dbReference>
<dbReference type="HOGENOM" id="CLU_063928_0_0_1"/>
<dbReference type="GO" id="GO:0016020">
    <property type="term" value="C:membrane"/>
    <property type="evidence" value="ECO:0007669"/>
    <property type="project" value="UniProtKB-SubCell"/>
</dbReference>
<feature type="transmembrane region" description="Helical" evidence="6">
    <location>
        <begin position="294"/>
        <end position="320"/>
    </location>
</feature>
<dbReference type="Proteomes" id="UP000006039">
    <property type="component" value="Unassembled WGS sequence"/>
</dbReference>
<dbReference type="InterPro" id="IPR000537">
    <property type="entry name" value="UbiA_prenyltransferase"/>
</dbReference>
<dbReference type="InterPro" id="IPR044878">
    <property type="entry name" value="UbiA_sf"/>
</dbReference>
<dbReference type="Pfam" id="PF01040">
    <property type="entry name" value="UbiA"/>
    <property type="match status" value="1"/>
</dbReference>
<feature type="transmembrane region" description="Helical" evidence="6">
    <location>
        <begin position="267"/>
        <end position="288"/>
    </location>
</feature>
<reference evidence="9" key="1">
    <citation type="submission" date="2010-07" db="EMBL/GenBank/DDBJ databases">
        <title>The genome sequence of Gaeumannomyces graminis var. tritici strain R3-111a-1.</title>
        <authorList>
            <consortium name="The Broad Institute Genome Sequencing Platform"/>
            <person name="Ma L.-J."/>
            <person name="Dead R."/>
            <person name="Young S."/>
            <person name="Zeng Q."/>
            <person name="Koehrsen M."/>
            <person name="Alvarado L."/>
            <person name="Berlin A."/>
            <person name="Chapman S.B."/>
            <person name="Chen Z."/>
            <person name="Freedman E."/>
            <person name="Gellesch M."/>
            <person name="Goldberg J."/>
            <person name="Griggs A."/>
            <person name="Gujja S."/>
            <person name="Heilman E.R."/>
            <person name="Heiman D."/>
            <person name="Hepburn T."/>
            <person name="Howarth C."/>
            <person name="Jen D."/>
            <person name="Larson L."/>
            <person name="Mehta T."/>
            <person name="Neiman D."/>
            <person name="Pearson M."/>
            <person name="Roberts A."/>
            <person name="Saif S."/>
            <person name="Shea T."/>
            <person name="Shenoy N."/>
            <person name="Sisk P."/>
            <person name="Stolte C."/>
            <person name="Sykes S."/>
            <person name="Walk T."/>
            <person name="White J."/>
            <person name="Yandava C."/>
            <person name="Haas B."/>
            <person name="Nusbaum C."/>
            <person name="Birren B."/>
        </authorList>
    </citation>
    <scope>NUCLEOTIDE SEQUENCE [LARGE SCALE GENOMIC DNA]</scope>
    <source>
        <strain evidence="9">R3-111a-1</strain>
    </source>
</reference>
<dbReference type="AlphaFoldDB" id="J3NQ41"/>
<dbReference type="InterPro" id="IPR050475">
    <property type="entry name" value="Prenyltransferase_related"/>
</dbReference>
<evidence type="ECO:0000256" key="6">
    <source>
        <dbReference type="SAM" id="Phobius"/>
    </source>
</evidence>
<dbReference type="CDD" id="cd13965">
    <property type="entry name" value="PT_UbiA_3"/>
    <property type="match status" value="1"/>
</dbReference>
<evidence type="ECO:0000256" key="4">
    <source>
        <dbReference type="ARBA" id="ARBA00023136"/>
    </source>
</evidence>
<feature type="transmembrane region" description="Helical" evidence="6">
    <location>
        <begin position="144"/>
        <end position="173"/>
    </location>
</feature>
<dbReference type="GeneID" id="20343856"/>
<comment type="subcellular location">
    <subcellularLocation>
        <location evidence="1">Membrane</location>
        <topology evidence="1">Multi-pass membrane protein</topology>
    </subcellularLocation>
</comment>
<keyword evidence="3 6" id="KW-1133">Transmembrane helix</keyword>
<feature type="transmembrane region" description="Helical" evidence="6">
    <location>
        <begin position="59"/>
        <end position="78"/>
    </location>
</feature>
<dbReference type="PANTHER" id="PTHR42723:SF1">
    <property type="entry name" value="CHLOROPHYLL SYNTHASE, CHLOROPLASTIC"/>
    <property type="match status" value="1"/>
</dbReference>
<reference evidence="8" key="5">
    <citation type="submission" date="2018-04" db="UniProtKB">
        <authorList>
            <consortium name="EnsemblFungi"/>
        </authorList>
    </citation>
    <scope>IDENTIFICATION</scope>
    <source>
        <strain evidence="8">R3-111a-1</strain>
    </source>
</reference>
<dbReference type="EnsemblFungi" id="EJT78297">
    <property type="protein sequence ID" value="EJT78297"/>
    <property type="gene ID" value="GGTG_03398"/>
</dbReference>
<feature type="transmembrane region" description="Helical" evidence="6">
    <location>
        <begin position="227"/>
        <end position="246"/>
    </location>
</feature>
<name>J3NQ41_GAET3</name>
<dbReference type="GO" id="GO:0016765">
    <property type="term" value="F:transferase activity, transferring alkyl or aryl (other than methyl) groups"/>
    <property type="evidence" value="ECO:0007669"/>
    <property type="project" value="InterPro"/>
</dbReference>
<evidence type="ECO:0000256" key="3">
    <source>
        <dbReference type="ARBA" id="ARBA00022989"/>
    </source>
</evidence>
<reference evidence="7" key="2">
    <citation type="submission" date="2010-07" db="EMBL/GenBank/DDBJ databases">
        <authorList>
            <consortium name="The Broad Institute Genome Sequencing Platform"/>
            <consortium name="Broad Institute Genome Sequencing Center for Infectious Disease"/>
            <person name="Ma L.-J."/>
            <person name="Dead R."/>
            <person name="Young S."/>
            <person name="Zeng Q."/>
            <person name="Koehrsen M."/>
            <person name="Alvarado L."/>
            <person name="Berlin A."/>
            <person name="Chapman S.B."/>
            <person name="Chen Z."/>
            <person name="Freedman E."/>
            <person name="Gellesch M."/>
            <person name="Goldberg J."/>
            <person name="Griggs A."/>
            <person name="Gujja S."/>
            <person name="Heilman E.R."/>
            <person name="Heiman D."/>
            <person name="Hepburn T."/>
            <person name="Howarth C."/>
            <person name="Jen D."/>
            <person name="Larson L."/>
            <person name="Mehta T."/>
            <person name="Neiman D."/>
            <person name="Pearson M."/>
            <person name="Roberts A."/>
            <person name="Saif S."/>
            <person name="Shea T."/>
            <person name="Shenoy N."/>
            <person name="Sisk P."/>
            <person name="Stolte C."/>
            <person name="Sykes S."/>
            <person name="Walk T."/>
            <person name="White J."/>
            <person name="Yandava C."/>
            <person name="Haas B."/>
            <person name="Nusbaum C."/>
            <person name="Birren B."/>
        </authorList>
    </citation>
    <scope>NUCLEOTIDE SEQUENCE</scope>
    <source>
        <strain evidence="7">R3-111a-1</strain>
    </source>
</reference>
<dbReference type="EMBL" id="GL385396">
    <property type="protein sequence ID" value="EJT78297.1"/>
    <property type="molecule type" value="Genomic_DNA"/>
</dbReference>
<reference evidence="8" key="4">
    <citation type="journal article" date="2015" name="G3 (Bethesda)">
        <title>Genome sequences of three phytopathogenic species of the Magnaporthaceae family of fungi.</title>
        <authorList>
            <person name="Okagaki L.H."/>
            <person name="Nunes C.C."/>
            <person name="Sailsbery J."/>
            <person name="Clay B."/>
            <person name="Brown D."/>
            <person name="John T."/>
            <person name="Oh Y."/>
            <person name="Young N."/>
            <person name="Fitzgerald M."/>
            <person name="Haas B.J."/>
            <person name="Zeng Q."/>
            <person name="Young S."/>
            <person name="Adiconis X."/>
            <person name="Fan L."/>
            <person name="Levin J.Z."/>
            <person name="Mitchell T.K."/>
            <person name="Okubara P.A."/>
            <person name="Farman M.L."/>
            <person name="Kohn L.M."/>
            <person name="Birren B."/>
            <person name="Ma L.-J."/>
            <person name="Dean R.A."/>
        </authorList>
    </citation>
    <scope>NUCLEOTIDE SEQUENCE</scope>
    <source>
        <strain evidence="8">R3-111a-1</strain>
    </source>
</reference>
<reference evidence="7" key="3">
    <citation type="submission" date="2010-09" db="EMBL/GenBank/DDBJ databases">
        <title>Annotation of Gaeumannomyces graminis var. tritici R3-111a-1.</title>
        <authorList>
            <consortium name="The Broad Institute Genome Sequencing Platform"/>
            <person name="Ma L.-J."/>
            <person name="Dead R."/>
            <person name="Young S.K."/>
            <person name="Zeng Q."/>
            <person name="Gargeya S."/>
            <person name="Fitzgerald M."/>
            <person name="Haas B."/>
            <person name="Abouelleil A."/>
            <person name="Alvarado L."/>
            <person name="Arachchi H.M."/>
            <person name="Berlin A."/>
            <person name="Brown A."/>
            <person name="Chapman S.B."/>
            <person name="Chen Z."/>
            <person name="Dunbar C."/>
            <person name="Freedman E."/>
            <person name="Gearin G."/>
            <person name="Gellesch M."/>
            <person name="Goldberg J."/>
            <person name="Griggs A."/>
            <person name="Gujja S."/>
            <person name="Heiman D."/>
            <person name="Howarth C."/>
            <person name="Larson L."/>
            <person name="Lui A."/>
            <person name="MacDonald P.J.P."/>
            <person name="Mehta T."/>
            <person name="Montmayeur A."/>
            <person name="Murphy C."/>
            <person name="Neiman D."/>
            <person name="Pearson M."/>
            <person name="Priest M."/>
            <person name="Roberts A."/>
            <person name="Saif S."/>
            <person name="Shea T."/>
            <person name="Shenoy N."/>
            <person name="Sisk P."/>
            <person name="Stolte C."/>
            <person name="Sykes S."/>
            <person name="Yandava C."/>
            <person name="Wortman J."/>
            <person name="Nusbaum C."/>
            <person name="Birren B."/>
        </authorList>
    </citation>
    <scope>NUCLEOTIDE SEQUENCE</scope>
    <source>
        <strain evidence="7">R3-111a-1</strain>
    </source>
</reference>
<keyword evidence="7" id="KW-0808">Transferase</keyword>